<dbReference type="Pfam" id="PF17784">
    <property type="entry name" value="Sulfotransfer_4"/>
    <property type="match status" value="1"/>
</dbReference>
<evidence type="ECO:0000256" key="1">
    <source>
        <dbReference type="SAM" id="Phobius"/>
    </source>
</evidence>
<dbReference type="AlphaFoldDB" id="A0AAV9PHN2"/>
<keyword evidence="1" id="KW-0472">Membrane</keyword>
<dbReference type="Gene3D" id="3.40.50.300">
    <property type="entry name" value="P-loop containing nucleotide triphosphate hydrolases"/>
    <property type="match status" value="1"/>
</dbReference>
<dbReference type="InterPro" id="IPR027417">
    <property type="entry name" value="P-loop_NTPase"/>
</dbReference>
<sequence>MSALTAHPPQPGATVKILLGGPPYHLGVQTALCDSEQDVLTWIDVLKRRPYRDEDDRKAALQQMAAMLKGYVATADPPLSQLVPELLELYPDAMVICTVRDIDSWAASMEKIAAMVQPTLQMIIFFWIQNLRHLPTMWNLLPKIFEERYQSQASLTAEAKITWERHIKWLEEIVPKDRLFFADVRDGWEPLCRALDVPVPKDVPFPRLNDGKAFEEMFKAWAMQGLMRWAVFVGVCVAVVAGLVMWTR</sequence>
<gene>
    <name evidence="2" type="ORF">LTR77_003626</name>
</gene>
<proteinExistence type="predicted"/>
<protein>
    <recommendedName>
        <fullName evidence="4">NAD dependent epimerase/dehydratase</fullName>
    </recommendedName>
</protein>
<dbReference type="Proteomes" id="UP001337655">
    <property type="component" value="Unassembled WGS sequence"/>
</dbReference>
<evidence type="ECO:0000313" key="3">
    <source>
        <dbReference type="Proteomes" id="UP001337655"/>
    </source>
</evidence>
<keyword evidence="3" id="KW-1185">Reference proteome</keyword>
<reference evidence="2 3" key="1">
    <citation type="submission" date="2023-08" db="EMBL/GenBank/DDBJ databases">
        <title>Black Yeasts Isolated from many extreme environments.</title>
        <authorList>
            <person name="Coleine C."/>
            <person name="Stajich J.E."/>
            <person name="Selbmann L."/>
        </authorList>
    </citation>
    <scope>NUCLEOTIDE SEQUENCE [LARGE SCALE GENOMIC DNA]</scope>
    <source>
        <strain evidence="2 3">CCFEE 5935</strain>
    </source>
</reference>
<name>A0AAV9PHN2_9PEZI</name>
<evidence type="ECO:0008006" key="4">
    <source>
        <dbReference type="Google" id="ProtNLM"/>
    </source>
</evidence>
<dbReference type="PANTHER" id="PTHR36978:SF3">
    <property type="entry name" value="P-LOOP CONTAINING NUCLEOSIDE TRIPHOSPHATE HYDROLASE PROTEIN"/>
    <property type="match status" value="1"/>
</dbReference>
<dbReference type="PANTHER" id="PTHR36978">
    <property type="entry name" value="P-LOOP CONTAINING NUCLEOTIDE TRIPHOSPHATE HYDROLASE"/>
    <property type="match status" value="1"/>
</dbReference>
<feature type="transmembrane region" description="Helical" evidence="1">
    <location>
        <begin position="226"/>
        <end position="246"/>
    </location>
</feature>
<dbReference type="GeneID" id="89924972"/>
<keyword evidence="1" id="KW-0812">Transmembrane</keyword>
<comment type="caution">
    <text evidence="2">The sequence shown here is derived from an EMBL/GenBank/DDBJ whole genome shotgun (WGS) entry which is preliminary data.</text>
</comment>
<dbReference type="SUPFAM" id="SSF52540">
    <property type="entry name" value="P-loop containing nucleoside triphosphate hydrolases"/>
    <property type="match status" value="1"/>
</dbReference>
<organism evidence="2 3">
    <name type="scientific">Saxophila tyrrhenica</name>
    <dbReference type="NCBI Taxonomy" id="1690608"/>
    <lineage>
        <taxon>Eukaryota</taxon>
        <taxon>Fungi</taxon>
        <taxon>Dikarya</taxon>
        <taxon>Ascomycota</taxon>
        <taxon>Pezizomycotina</taxon>
        <taxon>Dothideomycetes</taxon>
        <taxon>Dothideomycetidae</taxon>
        <taxon>Mycosphaerellales</taxon>
        <taxon>Extremaceae</taxon>
        <taxon>Saxophila</taxon>
    </lineage>
</organism>
<dbReference type="InterPro" id="IPR040632">
    <property type="entry name" value="Sulfotransfer_4"/>
</dbReference>
<accession>A0AAV9PHN2</accession>
<keyword evidence="1" id="KW-1133">Transmembrane helix</keyword>
<dbReference type="EMBL" id="JAVRRT010000005">
    <property type="protein sequence ID" value="KAK5171989.1"/>
    <property type="molecule type" value="Genomic_DNA"/>
</dbReference>
<evidence type="ECO:0000313" key="2">
    <source>
        <dbReference type="EMBL" id="KAK5171989.1"/>
    </source>
</evidence>
<dbReference type="RefSeq" id="XP_064660833.1">
    <property type="nucleotide sequence ID" value="XM_064800882.1"/>
</dbReference>